<name>A0A1H6FY06_THEAL</name>
<dbReference type="GO" id="GO:0016757">
    <property type="term" value="F:glycosyltransferase activity"/>
    <property type="evidence" value="ECO:0007669"/>
    <property type="project" value="InterPro"/>
</dbReference>
<sequence>MKLAIWIDTISDVREIDGVPWLHTAGTSAQFMTFALAVAAHFSDATILTRSAPDGAPLRPVGPLTSGQFVGLPFYPSLRDARAFLRAAPATVRRARAAFERADVAWLFGPHPLTWPMLSAARRAGATPVLGVRQPGMSYWWGRAASLRELLAVPLLAPTELYLRTRGRKLAMTVVGERIARLYRRQPQNTLVHVAATVPVAMATNRSDQHGRAATPSNAARSWRLLAVGRLEPEKDPLLALDVLRELKTRAGRRVTLSWAGDGRLRAAFLGRAEQLGLAAEVQLLGDVEFARLRSLYQQSDLLLHTAKVEGIPQVLLEALSFGLPVVATDAGDIASFFGEHVRVVADRTPESLAKAVVALLRDRQTYAELAERGRQFAAEHALEPEAQRVAEFLRRARR</sequence>
<feature type="domain" description="Glycosyl transferase family 1" evidence="1">
    <location>
        <begin position="223"/>
        <end position="376"/>
    </location>
</feature>
<dbReference type="STRING" id="29539.SAMN02745716_2027"/>
<dbReference type="CDD" id="cd03801">
    <property type="entry name" value="GT4_PimA-like"/>
    <property type="match status" value="1"/>
</dbReference>
<dbReference type="Proteomes" id="UP000222056">
    <property type="component" value="Unassembled WGS sequence"/>
</dbReference>
<evidence type="ECO:0000259" key="1">
    <source>
        <dbReference type="Pfam" id="PF00534"/>
    </source>
</evidence>
<dbReference type="PANTHER" id="PTHR45947:SF3">
    <property type="entry name" value="SULFOQUINOVOSYL TRANSFERASE SQD2"/>
    <property type="match status" value="1"/>
</dbReference>
<organism evidence="2 3">
    <name type="scientific">Thermoleophilum album</name>
    <dbReference type="NCBI Taxonomy" id="29539"/>
    <lineage>
        <taxon>Bacteria</taxon>
        <taxon>Bacillati</taxon>
        <taxon>Actinomycetota</taxon>
        <taxon>Thermoleophilia</taxon>
        <taxon>Thermoleophilales</taxon>
        <taxon>Thermoleophilaceae</taxon>
        <taxon>Thermoleophilum</taxon>
    </lineage>
</organism>
<evidence type="ECO:0000313" key="3">
    <source>
        <dbReference type="Proteomes" id="UP000222056"/>
    </source>
</evidence>
<dbReference type="InterPro" id="IPR001296">
    <property type="entry name" value="Glyco_trans_1"/>
</dbReference>
<dbReference type="OrthoDB" id="9792269at2"/>
<dbReference type="Gene3D" id="3.40.50.2000">
    <property type="entry name" value="Glycogen Phosphorylase B"/>
    <property type="match status" value="2"/>
</dbReference>
<protein>
    <submittedName>
        <fullName evidence="2">Glycosyltransferase involved in cell wall bisynthesis</fullName>
    </submittedName>
</protein>
<evidence type="ECO:0000313" key="2">
    <source>
        <dbReference type="EMBL" id="SEH15676.1"/>
    </source>
</evidence>
<proteinExistence type="predicted"/>
<reference evidence="3" key="1">
    <citation type="submission" date="2016-10" db="EMBL/GenBank/DDBJ databases">
        <authorList>
            <person name="Varghese N."/>
            <person name="Submissions S."/>
        </authorList>
    </citation>
    <scope>NUCLEOTIDE SEQUENCE [LARGE SCALE GENOMIC DNA]</scope>
    <source>
        <strain evidence="3">ATCC 35263</strain>
    </source>
</reference>
<dbReference type="SUPFAM" id="SSF53756">
    <property type="entry name" value="UDP-Glycosyltransferase/glycogen phosphorylase"/>
    <property type="match status" value="1"/>
</dbReference>
<keyword evidence="3" id="KW-1185">Reference proteome</keyword>
<gene>
    <name evidence="2" type="ORF">SAMN02745716_2027</name>
</gene>
<dbReference type="InterPro" id="IPR050194">
    <property type="entry name" value="Glycosyltransferase_grp1"/>
</dbReference>
<dbReference type="Pfam" id="PF00534">
    <property type="entry name" value="Glycos_transf_1"/>
    <property type="match status" value="1"/>
</dbReference>
<accession>A0A1H6FY06</accession>
<keyword evidence="2" id="KW-0808">Transferase</keyword>
<dbReference type="PANTHER" id="PTHR45947">
    <property type="entry name" value="SULFOQUINOVOSYL TRANSFERASE SQD2"/>
    <property type="match status" value="1"/>
</dbReference>
<dbReference type="EMBL" id="FNWJ01000002">
    <property type="protein sequence ID" value="SEH15676.1"/>
    <property type="molecule type" value="Genomic_DNA"/>
</dbReference>
<dbReference type="RefSeq" id="WP_093118687.1">
    <property type="nucleotide sequence ID" value="NZ_FNWJ01000002.1"/>
</dbReference>
<dbReference type="AlphaFoldDB" id="A0A1H6FY06"/>